<comment type="caution">
    <text evidence="2">The sequence shown here is derived from an EMBL/GenBank/DDBJ whole genome shotgun (WGS) entry which is preliminary data.</text>
</comment>
<dbReference type="SUPFAM" id="SSF52402">
    <property type="entry name" value="Adenine nucleotide alpha hydrolases-like"/>
    <property type="match status" value="1"/>
</dbReference>
<organism evidence="2 3">
    <name type="scientific">Elysia marginata</name>
    <dbReference type="NCBI Taxonomy" id="1093978"/>
    <lineage>
        <taxon>Eukaryota</taxon>
        <taxon>Metazoa</taxon>
        <taxon>Spiralia</taxon>
        <taxon>Lophotrochozoa</taxon>
        <taxon>Mollusca</taxon>
        <taxon>Gastropoda</taxon>
        <taxon>Heterobranchia</taxon>
        <taxon>Euthyneura</taxon>
        <taxon>Panpulmonata</taxon>
        <taxon>Sacoglossa</taxon>
        <taxon>Placobranchoidea</taxon>
        <taxon>Plakobranchidae</taxon>
        <taxon>Elysia</taxon>
    </lineage>
</organism>
<sequence length="168" mass="18917">MLQPLTWFSQCLFPGFFDHLWTPDNYLVLLNCPDLHDVVKSQWSGGKYVFDREVVDQKLKEGEEQIHQDLERFKGKLVKHEAHGKVMAVSAKSAGDAILKTAEEEECDLIVIGCRGRSTLRRTILGTVSDYIVHHASVPVVVCRRKTSRRKSSAITAPNLDELTIAGK</sequence>
<dbReference type="EMBL" id="BMAT01001559">
    <property type="protein sequence ID" value="GFR88228.1"/>
    <property type="molecule type" value="Genomic_DNA"/>
</dbReference>
<name>A0AAV4GRU2_9GAST</name>
<dbReference type="PANTHER" id="PTHR46989:SF3">
    <property type="entry name" value="USPA DOMAIN-CONTAINING PROTEIN"/>
    <property type="match status" value="1"/>
</dbReference>
<feature type="domain" description="UspA" evidence="1">
    <location>
        <begin position="39"/>
        <end position="144"/>
    </location>
</feature>
<dbReference type="CDD" id="cd23659">
    <property type="entry name" value="USP_At3g01520-like"/>
    <property type="match status" value="1"/>
</dbReference>
<dbReference type="Pfam" id="PF00582">
    <property type="entry name" value="Usp"/>
    <property type="match status" value="1"/>
</dbReference>
<evidence type="ECO:0000313" key="2">
    <source>
        <dbReference type="EMBL" id="GFR88228.1"/>
    </source>
</evidence>
<dbReference type="Gene3D" id="3.40.50.620">
    <property type="entry name" value="HUPs"/>
    <property type="match status" value="1"/>
</dbReference>
<dbReference type="AlphaFoldDB" id="A0AAV4GRU2"/>
<gene>
    <name evidence="2" type="ORF">ElyMa_000765300</name>
</gene>
<dbReference type="PANTHER" id="PTHR46989">
    <property type="entry name" value="USP DOMAIN-CONTAINING PROTEIN"/>
    <property type="match status" value="1"/>
</dbReference>
<accession>A0AAV4GRU2</accession>
<dbReference type="InterPro" id="IPR006015">
    <property type="entry name" value="Universal_stress_UspA"/>
</dbReference>
<dbReference type="InterPro" id="IPR014729">
    <property type="entry name" value="Rossmann-like_a/b/a_fold"/>
</dbReference>
<evidence type="ECO:0000259" key="1">
    <source>
        <dbReference type="Pfam" id="PF00582"/>
    </source>
</evidence>
<dbReference type="PRINTS" id="PR01438">
    <property type="entry name" value="UNVRSLSTRESS"/>
</dbReference>
<dbReference type="Proteomes" id="UP000762676">
    <property type="component" value="Unassembled WGS sequence"/>
</dbReference>
<dbReference type="InterPro" id="IPR006016">
    <property type="entry name" value="UspA"/>
</dbReference>
<keyword evidence="3" id="KW-1185">Reference proteome</keyword>
<protein>
    <submittedName>
        <fullName evidence="2">Stress response protein nhaX</fullName>
    </submittedName>
</protein>
<reference evidence="2 3" key="1">
    <citation type="journal article" date="2021" name="Elife">
        <title>Chloroplast acquisition without the gene transfer in kleptoplastic sea slugs, Plakobranchus ocellatus.</title>
        <authorList>
            <person name="Maeda T."/>
            <person name="Takahashi S."/>
            <person name="Yoshida T."/>
            <person name="Shimamura S."/>
            <person name="Takaki Y."/>
            <person name="Nagai Y."/>
            <person name="Toyoda A."/>
            <person name="Suzuki Y."/>
            <person name="Arimoto A."/>
            <person name="Ishii H."/>
            <person name="Satoh N."/>
            <person name="Nishiyama T."/>
            <person name="Hasebe M."/>
            <person name="Maruyama T."/>
            <person name="Minagawa J."/>
            <person name="Obokata J."/>
            <person name="Shigenobu S."/>
        </authorList>
    </citation>
    <scope>NUCLEOTIDE SEQUENCE [LARGE SCALE GENOMIC DNA]</scope>
</reference>
<evidence type="ECO:0000313" key="3">
    <source>
        <dbReference type="Proteomes" id="UP000762676"/>
    </source>
</evidence>
<proteinExistence type="predicted"/>